<dbReference type="SUPFAM" id="SSF51735">
    <property type="entry name" value="NAD(P)-binding Rossmann-fold domains"/>
    <property type="match status" value="1"/>
</dbReference>
<reference evidence="3 4" key="1">
    <citation type="journal article" date="2020" name="Arch. Microbiol.">
        <title>Bradyrhizobium campsiandrae sp. nov., a nitrogen-fixing bacterial strain isolated from a native leguminous tree from the Amazon adapted to flooded conditions.</title>
        <authorList>
            <person name="Cabral Michel D."/>
            <person name="Martins da Costa E."/>
            <person name="Azarias Guimaraes A."/>
            <person name="Soares de Carvalho T."/>
            <person name="Santos de Castro Caputo P."/>
            <person name="Willems A."/>
            <person name="de Souza Moreira F.M."/>
        </authorList>
    </citation>
    <scope>NUCLEOTIDE SEQUENCE [LARGE SCALE GENOMIC DNA]</scope>
    <source>
        <strain evidence="4">INPA 384B</strain>
    </source>
</reference>
<protein>
    <submittedName>
        <fullName evidence="3">NAD-dependent epimerase/dehydratase family protein</fullName>
    </submittedName>
</protein>
<dbReference type="Gene3D" id="3.40.50.720">
    <property type="entry name" value="NAD(P)-binding Rossmann-like Domain"/>
    <property type="match status" value="1"/>
</dbReference>
<dbReference type="EMBL" id="JAATTO010000030">
    <property type="protein sequence ID" value="MBC9980740.1"/>
    <property type="molecule type" value="Genomic_DNA"/>
</dbReference>
<dbReference type="Gene3D" id="3.90.25.10">
    <property type="entry name" value="UDP-galactose 4-epimerase, domain 1"/>
    <property type="match status" value="1"/>
</dbReference>
<evidence type="ECO:0000256" key="1">
    <source>
        <dbReference type="ARBA" id="ARBA00023027"/>
    </source>
</evidence>
<dbReference type="Proteomes" id="UP000639516">
    <property type="component" value="Unassembled WGS sequence"/>
</dbReference>
<keyword evidence="1" id="KW-0520">NAD</keyword>
<dbReference type="InterPro" id="IPR036291">
    <property type="entry name" value="NAD(P)-bd_dom_sf"/>
</dbReference>
<evidence type="ECO:0000259" key="2">
    <source>
        <dbReference type="Pfam" id="PF01370"/>
    </source>
</evidence>
<proteinExistence type="predicted"/>
<dbReference type="InterPro" id="IPR001509">
    <property type="entry name" value="Epimerase_deHydtase"/>
</dbReference>
<feature type="domain" description="NAD-dependent epimerase/dehydratase" evidence="2">
    <location>
        <begin position="4"/>
        <end position="246"/>
    </location>
</feature>
<name>A0ABR7U9S3_9BRAD</name>
<sequence length="328" mass="36500">MKRALVCGAGGFIGNHLVSRLKREGYWVRGADLKYPEYSATEADDFAIVDLRDPASCRAIIDCRFDEIYQLAADMGGAGYIFTGENDAHVMHNSATINLNVLDVASKRNCKRIFYSSSACIYPEHNQKDPSAPVTSEASAYPANPDSEYGWEKLFSERLYLAYHRNLGMDVRVARYHNIFGPLGTWTGGREKAPAAICRKVAEARDGDTIEIWGDGEQTRSFLFIDECIEGTLRLMRSNFLGPVNIGSEEMLTINQLADMAMIIAGKTLRKRHIPGPMGVRGRNSDNQLIRRVLGWEPSQPLVVGLEQTYQWIDGQVNGKNEVDSIAA</sequence>
<evidence type="ECO:0000313" key="3">
    <source>
        <dbReference type="EMBL" id="MBC9980740.1"/>
    </source>
</evidence>
<gene>
    <name evidence="3" type="ORF">HA482_21295</name>
</gene>
<dbReference type="PANTHER" id="PTHR43574">
    <property type="entry name" value="EPIMERASE-RELATED"/>
    <property type="match status" value="1"/>
</dbReference>
<keyword evidence="4" id="KW-1185">Reference proteome</keyword>
<dbReference type="Pfam" id="PF01370">
    <property type="entry name" value="Epimerase"/>
    <property type="match status" value="1"/>
</dbReference>
<comment type="caution">
    <text evidence="3">The sequence shown here is derived from an EMBL/GenBank/DDBJ whole genome shotgun (WGS) entry which is preliminary data.</text>
</comment>
<dbReference type="RefSeq" id="WP_188101691.1">
    <property type="nucleotide sequence ID" value="NZ_JAANIH010000023.1"/>
</dbReference>
<evidence type="ECO:0000313" key="4">
    <source>
        <dbReference type="Proteomes" id="UP000639516"/>
    </source>
</evidence>
<organism evidence="3 4">
    <name type="scientific">Bradyrhizobium campsiandrae</name>
    <dbReference type="NCBI Taxonomy" id="1729892"/>
    <lineage>
        <taxon>Bacteria</taxon>
        <taxon>Pseudomonadati</taxon>
        <taxon>Pseudomonadota</taxon>
        <taxon>Alphaproteobacteria</taxon>
        <taxon>Hyphomicrobiales</taxon>
        <taxon>Nitrobacteraceae</taxon>
        <taxon>Bradyrhizobium</taxon>
    </lineage>
</organism>
<accession>A0ABR7U9S3</accession>